<evidence type="ECO:0000256" key="6">
    <source>
        <dbReference type="ARBA" id="ARBA00022918"/>
    </source>
</evidence>
<evidence type="ECO:0000256" key="5">
    <source>
        <dbReference type="ARBA" id="ARBA00022801"/>
    </source>
</evidence>
<keyword evidence="5" id="KW-0378">Hydrolase</keyword>
<dbReference type="Gene3D" id="3.30.420.10">
    <property type="entry name" value="Ribonuclease H-like superfamily/Ribonuclease H"/>
    <property type="match status" value="1"/>
</dbReference>
<evidence type="ECO:0000256" key="1">
    <source>
        <dbReference type="ARBA" id="ARBA00022679"/>
    </source>
</evidence>
<dbReference type="SUPFAM" id="SSF53098">
    <property type="entry name" value="Ribonuclease H-like"/>
    <property type="match status" value="1"/>
</dbReference>
<dbReference type="Pfam" id="PF17917">
    <property type="entry name" value="RT_RNaseH"/>
    <property type="match status" value="1"/>
</dbReference>
<proteinExistence type="predicted"/>
<feature type="domain" description="Integrase catalytic" evidence="7">
    <location>
        <begin position="171"/>
        <end position="337"/>
    </location>
</feature>
<dbReference type="PANTHER" id="PTHR37984:SF5">
    <property type="entry name" value="PROTEIN NYNRIN-LIKE"/>
    <property type="match status" value="1"/>
</dbReference>
<evidence type="ECO:0000313" key="9">
    <source>
        <dbReference type="Proteomes" id="UP001153954"/>
    </source>
</evidence>
<dbReference type="GO" id="GO:0015074">
    <property type="term" value="P:DNA integration"/>
    <property type="evidence" value="ECO:0007669"/>
    <property type="project" value="InterPro"/>
</dbReference>
<dbReference type="PROSITE" id="PS50994">
    <property type="entry name" value="INTEGRASE"/>
    <property type="match status" value="1"/>
</dbReference>
<comment type="caution">
    <text evidence="8">The sequence shown here is derived from an EMBL/GenBank/DDBJ whole genome shotgun (WGS) entry which is preliminary data.</text>
</comment>
<organism evidence="8 9">
    <name type="scientific">Euphydryas editha</name>
    <name type="common">Edith's checkerspot</name>
    <dbReference type="NCBI Taxonomy" id="104508"/>
    <lineage>
        <taxon>Eukaryota</taxon>
        <taxon>Metazoa</taxon>
        <taxon>Ecdysozoa</taxon>
        <taxon>Arthropoda</taxon>
        <taxon>Hexapoda</taxon>
        <taxon>Insecta</taxon>
        <taxon>Pterygota</taxon>
        <taxon>Neoptera</taxon>
        <taxon>Endopterygota</taxon>
        <taxon>Lepidoptera</taxon>
        <taxon>Glossata</taxon>
        <taxon>Ditrysia</taxon>
        <taxon>Papilionoidea</taxon>
        <taxon>Nymphalidae</taxon>
        <taxon>Nymphalinae</taxon>
        <taxon>Euphydryas</taxon>
    </lineage>
</organism>
<evidence type="ECO:0000256" key="2">
    <source>
        <dbReference type="ARBA" id="ARBA00022695"/>
    </source>
</evidence>
<dbReference type="InterPro" id="IPR043502">
    <property type="entry name" value="DNA/RNA_pol_sf"/>
</dbReference>
<dbReference type="FunFam" id="3.10.20.370:FF:000001">
    <property type="entry name" value="Retrovirus-related Pol polyprotein from transposon 17.6-like protein"/>
    <property type="match status" value="1"/>
</dbReference>
<keyword evidence="1" id="KW-0808">Transferase</keyword>
<keyword evidence="4" id="KW-0255">Endonuclease</keyword>
<dbReference type="InterPro" id="IPR001584">
    <property type="entry name" value="Integrase_cat-core"/>
</dbReference>
<dbReference type="GO" id="GO:0003676">
    <property type="term" value="F:nucleic acid binding"/>
    <property type="evidence" value="ECO:0007669"/>
    <property type="project" value="InterPro"/>
</dbReference>
<dbReference type="EMBL" id="CAKOGL010000007">
    <property type="protein sequence ID" value="CAH2088969.1"/>
    <property type="molecule type" value="Genomic_DNA"/>
</dbReference>
<accession>A0AAU9TMZ8</accession>
<dbReference type="InterPro" id="IPR041373">
    <property type="entry name" value="RT_RNaseH"/>
</dbReference>
<gene>
    <name evidence="8" type="ORF">EEDITHA_LOCUS5073</name>
</gene>
<evidence type="ECO:0000256" key="4">
    <source>
        <dbReference type="ARBA" id="ARBA00022759"/>
    </source>
</evidence>
<sequence>MLAYALGAVLLQDEGSEERPIEYASRLFIPPERNYSTTEREALAVVWAVERFRGYIEGHEVIVGSDHQPLKWLLTLKSPSDRLVRWALKLLCFNLRFQNTPGKANVIADTLSRSTCGESNKEDGVCSVIIDLPARSPADLRRAQLDDLELKKIVSDLEDISDADSVGVKRLLQTPVLNQRGEVLAIDLFGPLPQGENGEKWILLAGWLEDTATRWIELFALREATSEACARMLIEEYFLRYGLPRRIVSDNGVQFVSVVMQQCMFVLNISQKLLPIYHPSANPAERKNRDLKFQLSRLVDVDHDSWPQHLPSIRFAMNSAVCQTTGVSPAYLSFARELRSPLDVQYDIRSILNKDSFVPQITPYLKKFVESFVAVKERVECEQNRRKGCAVINQRGLLKSSRLETSSDSDSEIESVSGSCSNSIENNKDYKLPDEATASFAQHNNEVKTAKTLSEKLRCWTLDNLNIL</sequence>
<dbReference type="GO" id="GO:0042575">
    <property type="term" value="C:DNA polymerase complex"/>
    <property type="evidence" value="ECO:0007669"/>
    <property type="project" value="UniProtKB-ARBA"/>
</dbReference>
<dbReference type="Proteomes" id="UP001153954">
    <property type="component" value="Unassembled WGS sequence"/>
</dbReference>
<name>A0AAU9TMZ8_EUPED</name>
<dbReference type="Gene3D" id="3.10.20.370">
    <property type="match status" value="1"/>
</dbReference>
<keyword evidence="2" id="KW-0548">Nucleotidyltransferase</keyword>
<keyword evidence="6" id="KW-0695">RNA-directed DNA polymerase</keyword>
<dbReference type="SUPFAM" id="SSF56672">
    <property type="entry name" value="DNA/RNA polymerases"/>
    <property type="match status" value="1"/>
</dbReference>
<keyword evidence="9" id="KW-1185">Reference proteome</keyword>
<dbReference type="GO" id="GO:0003964">
    <property type="term" value="F:RNA-directed DNA polymerase activity"/>
    <property type="evidence" value="ECO:0007669"/>
    <property type="project" value="UniProtKB-KW"/>
</dbReference>
<dbReference type="InterPro" id="IPR050951">
    <property type="entry name" value="Retrovirus_Pol_polyprotein"/>
</dbReference>
<evidence type="ECO:0000256" key="3">
    <source>
        <dbReference type="ARBA" id="ARBA00022722"/>
    </source>
</evidence>
<dbReference type="CDD" id="cd09274">
    <property type="entry name" value="RNase_HI_RT_Ty3"/>
    <property type="match status" value="1"/>
</dbReference>
<keyword evidence="3" id="KW-0540">Nuclease</keyword>
<evidence type="ECO:0000259" key="7">
    <source>
        <dbReference type="PROSITE" id="PS50994"/>
    </source>
</evidence>
<reference evidence="8" key="1">
    <citation type="submission" date="2022-03" db="EMBL/GenBank/DDBJ databases">
        <authorList>
            <person name="Tunstrom K."/>
        </authorList>
    </citation>
    <scope>NUCLEOTIDE SEQUENCE</scope>
</reference>
<dbReference type="GO" id="GO:0016787">
    <property type="term" value="F:hydrolase activity"/>
    <property type="evidence" value="ECO:0007669"/>
    <property type="project" value="UniProtKB-KW"/>
</dbReference>
<evidence type="ECO:0000313" key="8">
    <source>
        <dbReference type="EMBL" id="CAH2088969.1"/>
    </source>
</evidence>
<dbReference type="GO" id="GO:0004519">
    <property type="term" value="F:endonuclease activity"/>
    <property type="evidence" value="ECO:0007669"/>
    <property type="project" value="UniProtKB-KW"/>
</dbReference>
<dbReference type="PANTHER" id="PTHR37984">
    <property type="entry name" value="PROTEIN CBG26694"/>
    <property type="match status" value="1"/>
</dbReference>
<protein>
    <recommendedName>
        <fullName evidence="7">Integrase catalytic domain-containing protein</fullName>
    </recommendedName>
</protein>
<dbReference type="InterPro" id="IPR012337">
    <property type="entry name" value="RNaseH-like_sf"/>
</dbReference>
<dbReference type="AlphaFoldDB" id="A0AAU9TMZ8"/>
<dbReference type="InterPro" id="IPR036397">
    <property type="entry name" value="RNaseH_sf"/>
</dbReference>